<sequence>MTQRTVEQWCLQRSSSDHIPKKPRRLTGGRDDLNRTETQRVNVRPAISERAPASVRS</sequence>
<evidence type="ECO:0000313" key="2">
    <source>
        <dbReference type="EMBL" id="CAB4324445.1"/>
    </source>
</evidence>
<evidence type="ECO:0000256" key="1">
    <source>
        <dbReference type="SAM" id="MobiDB-lite"/>
    </source>
</evidence>
<protein>
    <submittedName>
        <fullName evidence="2">Unannotated protein</fullName>
    </submittedName>
</protein>
<dbReference type="AlphaFoldDB" id="A0A6J5YG78"/>
<organism evidence="2">
    <name type="scientific">freshwater metagenome</name>
    <dbReference type="NCBI Taxonomy" id="449393"/>
    <lineage>
        <taxon>unclassified sequences</taxon>
        <taxon>metagenomes</taxon>
        <taxon>ecological metagenomes</taxon>
    </lineage>
</organism>
<reference evidence="2" key="1">
    <citation type="submission" date="2020-05" db="EMBL/GenBank/DDBJ databases">
        <authorList>
            <person name="Chiriac C."/>
            <person name="Salcher M."/>
            <person name="Ghai R."/>
            <person name="Kavagutti S V."/>
        </authorList>
    </citation>
    <scope>NUCLEOTIDE SEQUENCE</scope>
</reference>
<gene>
    <name evidence="2" type="ORF">UFOPK1392_02215</name>
</gene>
<accession>A0A6J5YG78</accession>
<feature type="compositionally biased region" description="Basic and acidic residues" evidence="1">
    <location>
        <begin position="28"/>
        <end position="38"/>
    </location>
</feature>
<feature type="region of interest" description="Disordered" evidence="1">
    <location>
        <begin position="1"/>
        <end position="57"/>
    </location>
</feature>
<proteinExistence type="predicted"/>
<feature type="compositionally biased region" description="Polar residues" evidence="1">
    <location>
        <begin position="1"/>
        <end position="14"/>
    </location>
</feature>
<name>A0A6J5YG78_9ZZZZ</name>
<dbReference type="EMBL" id="CAEMXZ010000148">
    <property type="protein sequence ID" value="CAB4324445.1"/>
    <property type="molecule type" value="Genomic_DNA"/>
</dbReference>